<reference evidence="2" key="1">
    <citation type="journal article" date="2020" name="Stud. Mycol.">
        <title>101 Dothideomycetes genomes: a test case for predicting lifestyles and emergence of pathogens.</title>
        <authorList>
            <person name="Haridas S."/>
            <person name="Albert R."/>
            <person name="Binder M."/>
            <person name="Bloem J."/>
            <person name="Labutti K."/>
            <person name="Salamov A."/>
            <person name="Andreopoulos B."/>
            <person name="Baker S."/>
            <person name="Barry K."/>
            <person name="Bills G."/>
            <person name="Bluhm B."/>
            <person name="Cannon C."/>
            <person name="Castanera R."/>
            <person name="Culley D."/>
            <person name="Daum C."/>
            <person name="Ezra D."/>
            <person name="Gonzalez J."/>
            <person name="Henrissat B."/>
            <person name="Kuo A."/>
            <person name="Liang C."/>
            <person name="Lipzen A."/>
            <person name="Lutzoni F."/>
            <person name="Magnuson J."/>
            <person name="Mondo S."/>
            <person name="Nolan M."/>
            <person name="Ohm R."/>
            <person name="Pangilinan J."/>
            <person name="Park H.-J."/>
            <person name="Ramirez L."/>
            <person name="Alfaro M."/>
            <person name="Sun H."/>
            <person name="Tritt A."/>
            <person name="Yoshinaga Y."/>
            <person name="Zwiers L.-H."/>
            <person name="Turgeon B."/>
            <person name="Goodwin S."/>
            <person name="Spatafora J."/>
            <person name="Crous P."/>
            <person name="Grigoriev I."/>
        </authorList>
    </citation>
    <scope>NUCLEOTIDE SEQUENCE</scope>
    <source>
        <strain evidence="2">CBS 262.69</strain>
    </source>
</reference>
<dbReference type="EMBL" id="ML996695">
    <property type="protein sequence ID" value="KAF2400182.1"/>
    <property type="molecule type" value="Genomic_DNA"/>
</dbReference>
<feature type="region of interest" description="Disordered" evidence="1">
    <location>
        <begin position="201"/>
        <end position="233"/>
    </location>
</feature>
<feature type="compositionally biased region" description="Basic and acidic residues" evidence="1">
    <location>
        <begin position="213"/>
        <end position="233"/>
    </location>
</feature>
<evidence type="ECO:0000313" key="2">
    <source>
        <dbReference type="EMBL" id="KAF2400182.1"/>
    </source>
</evidence>
<protein>
    <submittedName>
        <fullName evidence="2">Uncharacterized protein</fullName>
    </submittedName>
</protein>
<keyword evidence="3" id="KW-1185">Reference proteome</keyword>
<feature type="compositionally biased region" description="Low complexity" evidence="1">
    <location>
        <begin position="76"/>
        <end position="85"/>
    </location>
</feature>
<organism evidence="2 3">
    <name type="scientific">Trichodelitschia bisporula</name>
    <dbReference type="NCBI Taxonomy" id="703511"/>
    <lineage>
        <taxon>Eukaryota</taxon>
        <taxon>Fungi</taxon>
        <taxon>Dikarya</taxon>
        <taxon>Ascomycota</taxon>
        <taxon>Pezizomycotina</taxon>
        <taxon>Dothideomycetes</taxon>
        <taxon>Dothideomycetes incertae sedis</taxon>
        <taxon>Phaeotrichales</taxon>
        <taxon>Phaeotrichaceae</taxon>
        <taxon>Trichodelitschia</taxon>
    </lineage>
</organism>
<feature type="compositionally biased region" description="Pro residues" evidence="1">
    <location>
        <begin position="86"/>
        <end position="95"/>
    </location>
</feature>
<proteinExistence type="predicted"/>
<dbReference type="Proteomes" id="UP000799640">
    <property type="component" value="Unassembled WGS sequence"/>
</dbReference>
<accession>A0A6G1HVZ7</accession>
<gene>
    <name evidence="2" type="ORF">EJ06DRAFT_582069</name>
</gene>
<feature type="region of interest" description="Disordered" evidence="1">
    <location>
        <begin position="1"/>
        <end position="140"/>
    </location>
</feature>
<feature type="compositionally biased region" description="Low complexity" evidence="1">
    <location>
        <begin position="96"/>
        <end position="136"/>
    </location>
</feature>
<evidence type="ECO:0000313" key="3">
    <source>
        <dbReference type="Proteomes" id="UP000799640"/>
    </source>
</evidence>
<evidence type="ECO:0000256" key="1">
    <source>
        <dbReference type="SAM" id="MobiDB-lite"/>
    </source>
</evidence>
<feature type="compositionally biased region" description="Polar residues" evidence="1">
    <location>
        <begin position="54"/>
        <end position="64"/>
    </location>
</feature>
<name>A0A6G1HVZ7_9PEZI</name>
<dbReference type="AlphaFoldDB" id="A0A6G1HVZ7"/>
<dbReference type="OrthoDB" id="5345625at2759"/>
<sequence>MATQTRPPLTPLPPNIHTTSASATSPLKHASRPLTPATLLARSTSSPRKRPISAVSSPEQNTRVSAPPAPSHASQTPSAHASQTPTPAPSSPAPAPSNSFSSLIDYDPTTSSSSERCASSSPPTMSAPTPTQATPACRPVRGARSSIELMRLRLRVAIFKVETGQTTVPLANLRLPTPPPQREHVASPKVASLLPAPDLAPRRCALPSSPPAELRRDESSTTQDSERTVEDTPREAAALLELAMGRTTGGLEGRTTGGLEGGAAAGLIELMRSGSR</sequence>